<feature type="region of interest" description="Disordered" evidence="1">
    <location>
        <begin position="146"/>
        <end position="173"/>
    </location>
</feature>
<evidence type="ECO:0000313" key="2">
    <source>
        <dbReference type="EMBL" id="GAA1551568.1"/>
    </source>
</evidence>
<dbReference type="EMBL" id="BAAALY010000012">
    <property type="protein sequence ID" value="GAA1551568.1"/>
    <property type="molecule type" value="Genomic_DNA"/>
</dbReference>
<reference evidence="3" key="1">
    <citation type="journal article" date="2019" name="Int. J. Syst. Evol. Microbiol.">
        <title>The Global Catalogue of Microorganisms (GCM) 10K type strain sequencing project: providing services to taxonomists for standard genome sequencing and annotation.</title>
        <authorList>
            <consortium name="The Broad Institute Genomics Platform"/>
            <consortium name="The Broad Institute Genome Sequencing Center for Infectious Disease"/>
            <person name="Wu L."/>
            <person name="Ma J."/>
        </authorList>
    </citation>
    <scope>NUCLEOTIDE SEQUENCE [LARGE SCALE GENOMIC DNA]</scope>
    <source>
        <strain evidence="3">JCM 13319</strain>
    </source>
</reference>
<accession>A0ABP4MWK8</accession>
<organism evidence="2 3">
    <name type="scientific">Brevibacterium picturae</name>
    <dbReference type="NCBI Taxonomy" id="260553"/>
    <lineage>
        <taxon>Bacteria</taxon>
        <taxon>Bacillati</taxon>
        <taxon>Actinomycetota</taxon>
        <taxon>Actinomycetes</taxon>
        <taxon>Micrococcales</taxon>
        <taxon>Brevibacteriaceae</taxon>
        <taxon>Brevibacterium</taxon>
    </lineage>
</organism>
<proteinExistence type="predicted"/>
<evidence type="ECO:0000313" key="3">
    <source>
        <dbReference type="Proteomes" id="UP001501791"/>
    </source>
</evidence>
<dbReference type="Proteomes" id="UP001501791">
    <property type="component" value="Unassembled WGS sequence"/>
</dbReference>
<protein>
    <recommendedName>
        <fullName evidence="4">Helix-turn-helix domain-containing protein</fullName>
    </recommendedName>
</protein>
<name>A0ABP4MWK8_9MICO</name>
<keyword evidence="3" id="KW-1185">Reference proteome</keyword>
<feature type="compositionally biased region" description="Polar residues" evidence="1">
    <location>
        <begin position="242"/>
        <end position="261"/>
    </location>
</feature>
<gene>
    <name evidence="2" type="ORF">GCM10009691_27640</name>
</gene>
<evidence type="ECO:0000256" key="1">
    <source>
        <dbReference type="SAM" id="MobiDB-lite"/>
    </source>
</evidence>
<sequence length="364" mass="39596">MGFNNVVAARRFASTLKGQHLVARVLIEMALMSQDNDTEAQEARIYFGGHGDLALNALGDPDDTRAVARAIKILIDLGILERIAEARRGRNAEYRLLLDYQGKGYNSVVPKPVDNSAMGTTQTYPIENGMGTTQLHERVQLSGSSGYNSLVPLQEDKKHKISPYPLADDSERLPVDNFQGEEDQNLISVADLESAAHTDFTADPAEPRPAATDEASAARTRQVPGSGSVLSPWDEERPSERPASTRSQSARRVHESTSPASRQDRDALAVLTADGTDQALAQDMLDRAKRDPDTKVPAARIKQPKYREELRSAVIRDRNHAHALAAKTAGPCPHGELGGLVPTRAGKPTCATCRAEHNRQKESA</sequence>
<feature type="region of interest" description="Disordered" evidence="1">
    <location>
        <begin position="199"/>
        <end position="266"/>
    </location>
</feature>
<comment type="caution">
    <text evidence="2">The sequence shown here is derived from an EMBL/GenBank/DDBJ whole genome shotgun (WGS) entry which is preliminary data.</text>
</comment>
<evidence type="ECO:0008006" key="4">
    <source>
        <dbReference type="Google" id="ProtNLM"/>
    </source>
</evidence>